<dbReference type="RefSeq" id="WP_264741641.1">
    <property type="nucleotide sequence ID" value="NZ_JAPDHV010000001.1"/>
</dbReference>
<proteinExistence type="predicted"/>
<reference evidence="1" key="1">
    <citation type="submission" date="2022-10" db="EMBL/GenBank/DDBJ databases">
        <title>Chryseobacterium babae sp. nov. isolated from the gut of the beetle Oryctes rhinoceros, and Chryseobacterium kimseyorum sp. nov., isolated from a stick insect rearing cage.</title>
        <authorList>
            <person name="Shelomi M."/>
            <person name="Han C.-J."/>
            <person name="Chen W.-M."/>
            <person name="Chen H.-K."/>
            <person name="Liaw S.-J."/>
            <person name="Muhle E."/>
            <person name="Clermont D."/>
        </authorList>
    </citation>
    <scope>NUCLEOTIDE SEQUENCE</scope>
    <source>
        <strain evidence="1">WLa1L2M3</strain>
    </source>
</reference>
<name>A0ABT3HIQ8_9FLAO</name>
<organism evidence="1 2">
    <name type="scientific">Chryseobacterium oryctis</name>
    <dbReference type="NCBI Taxonomy" id="2952618"/>
    <lineage>
        <taxon>Bacteria</taxon>
        <taxon>Pseudomonadati</taxon>
        <taxon>Bacteroidota</taxon>
        <taxon>Flavobacteriia</taxon>
        <taxon>Flavobacteriales</taxon>
        <taxon>Weeksellaceae</taxon>
        <taxon>Chryseobacterium group</taxon>
        <taxon>Chryseobacterium</taxon>
    </lineage>
</organism>
<dbReference type="EMBL" id="JAPDHV010000001">
    <property type="protein sequence ID" value="MCW3159664.1"/>
    <property type="molecule type" value="Genomic_DNA"/>
</dbReference>
<comment type="caution">
    <text evidence="1">The sequence shown here is derived from an EMBL/GenBank/DDBJ whole genome shotgun (WGS) entry which is preliminary data.</text>
</comment>
<dbReference type="InterPro" id="IPR035069">
    <property type="entry name" value="TTHA1013/TTHA0281-like"/>
</dbReference>
<accession>A0ABT3HIQ8</accession>
<dbReference type="Proteomes" id="UP001163719">
    <property type="component" value="Unassembled WGS sequence"/>
</dbReference>
<protein>
    <recommendedName>
        <fullName evidence="3">HicB family protein</fullName>
    </recommendedName>
</protein>
<keyword evidence="2" id="KW-1185">Reference proteome</keyword>
<evidence type="ECO:0000313" key="1">
    <source>
        <dbReference type="EMBL" id="MCW3159664.1"/>
    </source>
</evidence>
<evidence type="ECO:0000313" key="2">
    <source>
        <dbReference type="Proteomes" id="UP001163719"/>
    </source>
</evidence>
<gene>
    <name evidence="1" type="ORF">OH806_00025</name>
</gene>
<sequence>MAAKNYELKIRKMQEGKEIYYLGSIDGLTGFLVEGETIEKVKELAPFILKDYLEAVEEMKKVNQFRKKLQFSLQTA</sequence>
<dbReference type="SUPFAM" id="SSF143100">
    <property type="entry name" value="TTHA1013/TTHA0281-like"/>
    <property type="match status" value="1"/>
</dbReference>
<evidence type="ECO:0008006" key="3">
    <source>
        <dbReference type="Google" id="ProtNLM"/>
    </source>
</evidence>